<keyword evidence="11" id="KW-1185">Reference proteome</keyword>
<dbReference type="GO" id="GO:0030170">
    <property type="term" value="F:pyridoxal phosphate binding"/>
    <property type="evidence" value="ECO:0007669"/>
    <property type="project" value="InterPro"/>
</dbReference>
<protein>
    <recommendedName>
        <fullName evidence="8">L-lysine-epsilon aminotransferase</fullName>
        <ecNumber evidence="3">2.6.1.36</ecNumber>
    </recommendedName>
    <alternativeName>
        <fullName evidence="7">Lysine 6-aminotransferase</fullName>
    </alternativeName>
</protein>
<dbReference type="EC" id="2.6.1.36" evidence="3"/>
<accession>A0AAE4CL36</accession>
<dbReference type="PIRSF" id="PIRSF000521">
    <property type="entry name" value="Transaminase_4ab_Lys_Orn"/>
    <property type="match status" value="1"/>
</dbReference>
<dbReference type="InterPro" id="IPR015421">
    <property type="entry name" value="PyrdxlP-dep_Trfase_major"/>
</dbReference>
<evidence type="ECO:0000256" key="8">
    <source>
        <dbReference type="ARBA" id="ARBA00050040"/>
    </source>
</evidence>
<dbReference type="NCBIfam" id="TIGR03251">
    <property type="entry name" value="LAT_fam"/>
    <property type="match status" value="1"/>
</dbReference>
<dbReference type="SUPFAM" id="SSF53383">
    <property type="entry name" value="PLP-dependent transferases"/>
    <property type="match status" value="1"/>
</dbReference>
<sequence length="461" mass="50886">MTAQQETIDSTGAEVSNQRAQELLRDRAETAVTELRAHVTGDLLDIVVDLDSGRGCRLRDLRDGTEYLDMTMFFSSAPLGHGHPGLREPDFEAALVRAARVKPANPDFATVEQARFAEVLKRVFGDPELPLLFFIEGGGLAVENALKVAFDWKTKINSARSTPVRGCRAMHLQKAFHGRTGYTMSLTNTDPTKIRDYPAFDWPRIPSPAVEPGTDRDCTDLLPAEIAALETAEAALQRYGREIACFVYEPVQGEGGDRHLRPEFLQAMQDLCREHDVLTIADEVQTGGGLTGYAWAYQSLGLEPDLVAFGKRVQVCGVMGGRRVLDVADNAFREGSRLSSTWGGGLVDMVRATRILEIIESEDLLAHTRRMGEMLVAELRGLAEEFPSVLSHPRGRGLMCAVDFPDSALRDRAISIARERHHTLFLPSGPRSLRWRPALSVRPDELTDAVLALRKTLGELS</sequence>
<dbReference type="RefSeq" id="WP_310271738.1">
    <property type="nucleotide sequence ID" value="NZ_JAVDXW010000001.1"/>
</dbReference>
<dbReference type="GO" id="GO:0009450">
    <property type="term" value="P:gamma-aminobutyric acid catabolic process"/>
    <property type="evidence" value="ECO:0007669"/>
    <property type="project" value="TreeGrafter"/>
</dbReference>
<comment type="cofactor">
    <cofactor evidence="1">
        <name>pyridoxal 5'-phosphate</name>
        <dbReference type="ChEBI" id="CHEBI:597326"/>
    </cofactor>
</comment>
<dbReference type="Pfam" id="PF00202">
    <property type="entry name" value="Aminotran_3"/>
    <property type="match status" value="1"/>
</dbReference>
<evidence type="ECO:0000256" key="6">
    <source>
        <dbReference type="ARBA" id="ARBA00022898"/>
    </source>
</evidence>
<evidence type="ECO:0000256" key="4">
    <source>
        <dbReference type="ARBA" id="ARBA00022576"/>
    </source>
</evidence>
<dbReference type="Gene3D" id="3.40.640.10">
    <property type="entry name" value="Type I PLP-dependent aspartate aminotransferase-like (Major domain)"/>
    <property type="match status" value="1"/>
</dbReference>
<name>A0AAE4CL36_9ACTN</name>
<comment type="caution">
    <text evidence="10">The sequence shown here is derived from an EMBL/GenBank/DDBJ whole genome shotgun (WGS) entry which is preliminary data.</text>
</comment>
<evidence type="ECO:0000256" key="5">
    <source>
        <dbReference type="ARBA" id="ARBA00022679"/>
    </source>
</evidence>
<dbReference type="PANTHER" id="PTHR43206">
    <property type="entry name" value="AMINOTRANSFERASE"/>
    <property type="match status" value="1"/>
</dbReference>
<dbReference type="AlphaFoldDB" id="A0AAE4CL36"/>
<proteinExistence type="inferred from homology"/>
<dbReference type="GO" id="GO:0045484">
    <property type="term" value="F:L-lysine 6-transaminase activity"/>
    <property type="evidence" value="ECO:0007669"/>
    <property type="project" value="UniProtKB-EC"/>
</dbReference>
<dbReference type="EMBL" id="JAVDXW010000001">
    <property type="protein sequence ID" value="MDR7301374.1"/>
    <property type="molecule type" value="Genomic_DNA"/>
</dbReference>
<keyword evidence="6 9" id="KW-0663">Pyridoxal phosphate</keyword>
<evidence type="ECO:0000313" key="10">
    <source>
        <dbReference type="EMBL" id="MDR7301374.1"/>
    </source>
</evidence>
<dbReference type="Gene3D" id="3.90.1150.10">
    <property type="entry name" value="Aspartate Aminotransferase, domain 1"/>
    <property type="match status" value="1"/>
</dbReference>
<evidence type="ECO:0000256" key="9">
    <source>
        <dbReference type="RuleBase" id="RU003560"/>
    </source>
</evidence>
<dbReference type="InterPro" id="IPR015424">
    <property type="entry name" value="PyrdxlP-dep_Trfase"/>
</dbReference>
<dbReference type="Proteomes" id="UP001180845">
    <property type="component" value="Unassembled WGS sequence"/>
</dbReference>
<organism evidence="10 11">
    <name type="scientific">Haloactinomyces albus</name>
    <dbReference type="NCBI Taxonomy" id="1352928"/>
    <lineage>
        <taxon>Bacteria</taxon>
        <taxon>Bacillati</taxon>
        <taxon>Actinomycetota</taxon>
        <taxon>Actinomycetes</taxon>
        <taxon>Actinopolysporales</taxon>
        <taxon>Actinopolysporaceae</taxon>
        <taxon>Haloactinomyces</taxon>
    </lineage>
</organism>
<evidence type="ECO:0000256" key="2">
    <source>
        <dbReference type="ARBA" id="ARBA00008954"/>
    </source>
</evidence>
<dbReference type="CDD" id="cd00610">
    <property type="entry name" value="OAT_like"/>
    <property type="match status" value="1"/>
</dbReference>
<comment type="similarity">
    <text evidence="2 9">Belongs to the class-III pyridoxal-phosphate-dependent aminotransferase family.</text>
</comment>
<evidence type="ECO:0000256" key="3">
    <source>
        <dbReference type="ARBA" id="ARBA00013071"/>
    </source>
</evidence>
<evidence type="ECO:0000256" key="1">
    <source>
        <dbReference type="ARBA" id="ARBA00001933"/>
    </source>
</evidence>
<dbReference type="PANTHER" id="PTHR43206:SF2">
    <property type="entry name" value="4-AMINOBUTYRATE AMINOTRANSFERASE GABT"/>
    <property type="match status" value="1"/>
</dbReference>
<keyword evidence="4 10" id="KW-0032">Aminotransferase</keyword>
<dbReference type="InterPro" id="IPR017657">
    <property type="entry name" value="L-lysine_6-transaminase"/>
</dbReference>
<dbReference type="InterPro" id="IPR005814">
    <property type="entry name" value="Aminotrans_3"/>
</dbReference>
<dbReference type="GO" id="GO:0017000">
    <property type="term" value="P:antibiotic biosynthetic process"/>
    <property type="evidence" value="ECO:0007669"/>
    <property type="project" value="InterPro"/>
</dbReference>
<gene>
    <name evidence="10" type="ORF">JOF55_001555</name>
</gene>
<dbReference type="InterPro" id="IPR015422">
    <property type="entry name" value="PyrdxlP-dep_Trfase_small"/>
</dbReference>
<reference evidence="10" key="1">
    <citation type="submission" date="2023-07" db="EMBL/GenBank/DDBJ databases">
        <title>Sequencing the genomes of 1000 actinobacteria strains.</title>
        <authorList>
            <person name="Klenk H.-P."/>
        </authorList>
    </citation>
    <scope>NUCLEOTIDE SEQUENCE</scope>
    <source>
        <strain evidence="10">DSM 45977</strain>
    </source>
</reference>
<evidence type="ECO:0000313" key="11">
    <source>
        <dbReference type="Proteomes" id="UP001180845"/>
    </source>
</evidence>
<evidence type="ECO:0000256" key="7">
    <source>
        <dbReference type="ARBA" id="ARBA00030921"/>
    </source>
</evidence>
<keyword evidence="5 10" id="KW-0808">Transferase</keyword>